<evidence type="ECO:0000313" key="2">
    <source>
        <dbReference type="EMBL" id="SHH35986.1"/>
    </source>
</evidence>
<evidence type="ECO:0000313" key="3">
    <source>
        <dbReference type="Proteomes" id="UP000242329"/>
    </source>
</evidence>
<dbReference type="RefSeq" id="WP_073093602.1">
    <property type="nucleotide sequence ID" value="NZ_FQWY01000077.1"/>
</dbReference>
<dbReference type="Proteomes" id="UP000242329">
    <property type="component" value="Unassembled WGS sequence"/>
</dbReference>
<keyword evidence="1" id="KW-0472">Membrane</keyword>
<gene>
    <name evidence="2" type="ORF">SAMN02745221_02200</name>
</gene>
<name>A0A1M5SBU3_9FIRM</name>
<feature type="transmembrane region" description="Helical" evidence="1">
    <location>
        <begin position="6"/>
        <end position="24"/>
    </location>
</feature>
<evidence type="ECO:0008006" key="4">
    <source>
        <dbReference type="Google" id="ProtNLM"/>
    </source>
</evidence>
<protein>
    <recommendedName>
        <fullName evidence="4">DUF3784 domain-containing protein</fullName>
    </recommendedName>
</protein>
<organism evidence="2 3">
    <name type="scientific">Thermosyntropha lipolytica DSM 11003</name>
    <dbReference type="NCBI Taxonomy" id="1123382"/>
    <lineage>
        <taxon>Bacteria</taxon>
        <taxon>Bacillati</taxon>
        <taxon>Bacillota</taxon>
        <taxon>Clostridia</taxon>
        <taxon>Eubacteriales</taxon>
        <taxon>Syntrophomonadaceae</taxon>
        <taxon>Thermosyntropha</taxon>
    </lineage>
</organism>
<feature type="transmembrane region" description="Helical" evidence="1">
    <location>
        <begin position="81"/>
        <end position="99"/>
    </location>
</feature>
<feature type="transmembrane region" description="Helical" evidence="1">
    <location>
        <begin position="55"/>
        <end position="75"/>
    </location>
</feature>
<keyword evidence="3" id="KW-1185">Reference proteome</keyword>
<proteinExistence type="predicted"/>
<evidence type="ECO:0000256" key="1">
    <source>
        <dbReference type="SAM" id="Phobius"/>
    </source>
</evidence>
<dbReference type="STRING" id="1123382.SAMN02745221_02200"/>
<sequence>MTEFAVIVTTIVALLFFFLSYAFFTNKYHNIIMRGSVWGFDLEKINNNKIDKFKFHLGIFCLIYGIIFLSIAASHYINYNFILWLFIILGFFILVDILFRKKYKK</sequence>
<keyword evidence="1" id="KW-1133">Transmembrane helix</keyword>
<reference evidence="3" key="1">
    <citation type="submission" date="2016-11" db="EMBL/GenBank/DDBJ databases">
        <authorList>
            <person name="Varghese N."/>
            <person name="Submissions S."/>
        </authorList>
    </citation>
    <scope>NUCLEOTIDE SEQUENCE [LARGE SCALE GENOMIC DNA]</scope>
    <source>
        <strain evidence="3">DSM 11003</strain>
    </source>
</reference>
<keyword evidence="1" id="KW-0812">Transmembrane</keyword>
<dbReference type="AlphaFoldDB" id="A0A1M5SBU3"/>
<accession>A0A1M5SBU3</accession>
<dbReference type="EMBL" id="FQWY01000077">
    <property type="protein sequence ID" value="SHH35986.1"/>
    <property type="molecule type" value="Genomic_DNA"/>
</dbReference>